<dbReference type="SMART" id="SM00530">
    <property type="entry name" value="HTH_XRE"/>
    <property type="match status" value="1"/>
</dbReference>
<evidence type="ECO:0000313" key="2">
    <source>
        <dbReference type="EMBL" id="MEK9501535.1"/>
    </source>
</evidence>
<feature type="domain" description="HTH cro/C1-type" evidence="1">
    <location>
        <begin position="22"/>
        <end position="74"/>
    </location>
</feature>
<protein>
    <submittedName>
        <fullName evidence="2">Helix-turn-helix transcriptional regulator</fullName>
    </submittedName>
</protein>
<dbReference type="SUPFAM" id="SSF47413">
    <property type="entry name" value="lambda repressor-like DNA-binding domains"/>
    <property type="match status" value="1"/>
</dbReference>
<organism evidence="2 3">
    <name type="scientific">Gaopeijia maritima</name>
    <dbReference type="NCBI Taxonomy" id="3119007"/>
    <lineage>
        <taxon>Bacteria</taxon>
        <taxon>Pseudomonadati</taxon>
        <taxon>Gemmatimonadota</taxon>
        <taxon>Longimicrobiia</taxon>
        <taxon>Gaopeijiales</taxon>
        <taxon>Gaopeijiaceae</taxon>
        <taxon>Gaopeijia</taxon>
    </lineage>
</organism>
<gene>
    <name evidence="2" type="ORF">WI372_11145</name>
</gene>
<evidence type="ECO:0000259" key="1">
    <source>
        <dbReference type="PROSITE" id="PS50943"/>
    </source>
</evidence>
<accession>A0ABU9EC61</accession>
<dbReference type="CDD" id="cd00093">
    <property type="entry name" value="HTH_XRE"/>
    <property type="match status" value="1"/>
</dbReference>
<keyword evidence="3" id="KW-1185">Reference proteome</keyword>
<dbReference type="InterPro" id="IPR010982">
    <property type="entry name" value="Lambda_DNA-bd_dom_sf"/>
</dbReference>
<evidence type="ECO:0000313" key="3">
    <source>
        <dbReference type="Proteomes" id="UP001484239"/>
    </source>
</evidence>
<dbReference type="PROSITE" id="PS50943">
    <property type="entry name" value="HTH_CROC1"/>
    <property type="match status" value="1"/>
</dbReference>
<dbReference type="InterPro" id="IPR001387">
    <property type="entry name" value="Cro/C1-type_HTH"/>
</dbReference>
<dbReference type="Pfam" id="PF13560">
    <property type="entry name" value="HTH_31"/>
    <property type="match status" value="1"/>
</dbReference>
<dbReference type="EMBL" id="JBBHLI010000006">
    <property type="protein sequence ID" value="MEK9501535.1"/>
    <property type="molecule type" value="Genomic_DNA"/>
</dbReference>
<dbReference type="Proteomes" id="UP001484239">
    <property type="component" value="Unassembled WGS sequence"/>
</dbReference>
<proteinExistence type="predicted"/>
<dbReference type="Gene3D" id="1.10.260.40">
    <property type="entry name" value="lambda repressor-like DNA-binding domains"/>
    <property type="match status" value="1"/>
</dbReference>
<sequence>MTQERFAIRSDPEVLEELGRRLAAVRAARGLTQSEAAEQAGLGRATVSRAEQGENPNLLTVVRLLRVYGRLDALDAFLPEPEVSPLALIRSARRDRG</sequence>
<name>A0ABU9EC61_9BACT</name>
<reference evidence="2 3" key="1">
    <citation type="submission" date="2024-02" db="EMBL/GenBank/DDBJ databases">
        <title>A novel Gemmatimonadota bacterium.</title>
        <authorList>
            <person name="Du Z.-J."/>
            <person name="Ye Y.-Q."/>
        </authorList>
    </citation>
    <scope>NUCLEOTIDE SEQUENCE [LARGE SCALE GENOMIC DNA]</scope>
    <source>
        <strain evidence="2 3">DH-20</strain>
    </source>
</reference>
<comment type="caution">
    <text evidence="2">The sequence shown here is derived from an EMBL/GenBank/DDBJ whole genome shotgun (WGS) entry which is preliminary data.</text>
</comment>
<dbReference type="RefSeq" id="WP_405281603.1">
    <property type="nucleotide sequence ID" value="NZ_CP144380.1"/>
</dbReference>